<keyword evidence="4 7" id="KW-0689">Ribosomal protein</keyword>
<name>A0A660SF67_UNCW3</name>
<dbReference type="SUPFAM" id="SSF54843">
    <property type="entry name" value="Ribosomal protein L22"/>
    <property type="match status" value="1"/>
</dbReference>
<dbReference type="Gene3D" id="3.90.470.10">
    <property type="entry name" value="Ribosomal protein L22/L17"/>
    <property type="match status" value="1"/>
</dbReference>
<comment type="caution">
    <text evidence="11">The sequence shown here is derived from an EMBL/GenBank/DDBJ whole genome shotgun (WGS) entry which is preliminary data.</text>
</comment>
<comment type="similarity">
    <text evidence="1 7 8">Belongs to the universal ribosomal protein uL22 family.</text>
</comment>
<dbReference type="NCBIfam" id="TIGR01044">
    <property type="entry name" value="rplV_bact"/>
    <property type="match status" value="1"/>
</dbReference>
<evidence type="ECO:0000256" key="6">
    <source>
        <dbReference type="ARBA" id="ARBA00035207"/>
    </source>
</evidence>
<evidence type="ECO:0000256" key="4">
    <source>
        <dbReference type="ARBA" id="ARBA00022980"/>
    </source>
</evidence>
<organism evidence="11 12">
    <name type="scientific">candidate division WOR-3 bacterium</name>
    <dbReference type="NCBI Taxonomy" id="2052148"/>
    <lineage>
        <taxon>Bacteria</taxon>
        <taxon>Bacteria division WOR-3</taxon>
    </lineage>
</organism>
<proteinExistence type="inferred from homology"/>
<dbReference type="GO" id="GO:0022625">
    <property type="term" value="C:cytosolic large ribosomal subunit"/>
    <property type="evidence" value="ECO:0007669"/>
    <property type="project" value="TreeGrafter"/>
</dbReference>
<dbReference type="InterPro" id="IPR005727">
    <property type="entry name" value="Ribosomal_uL22_bac/chlpt-type"/>
</dbReference>
<gene>
    <name evidence="7" type="primary">rplV</name>
    <name evidence="11" type="ORF">DRP53_08600</name>
</gene>
<evidence type="ECO:0000256" key="5">
    <source>
        <dbReference type="ARBA" id="ARBA00023274"/>
    </source>
</evidence>
<dbReference type="GO" id="GO:0019843">
    <property type="term" value="F:rRNA binding"/>
    <property type="evidence" value="ECO:0007669"/>
    <property type="project" value="UniProtKB-UniRule"/>
</dbReference>
<dbReference type="InterPro" id="IPR036394">
    <property type="entry name" value="Ribosomal_uL22_sf"/>
</dbReference>
<protein>
    <recommendedName>
        <fullName evidence="6 7">Large ribosomal subunit protein uL22</fullName>
    </recommendedName>
</protein>
<evidence type="ECO:0000256" key="8">
    <source>
        <dbReference type="RuleBase" id="RU004005"/>
    </source>
</evidence>
<evidence type="ECO:0000256" key="2">
    <source>
        <dbReference type="ARBA" id="ARBA00022730"/>
    </source>
</evidence>
<dbReference type="PANTHER" id="PTHR13501:SF8">
    <property type="entry name" value="LARGE RIBOSOMAL SUBUNIT PROTEIN UL22M"/>
    <property type="match status" value="1"/>
</dbReference>
<evidence type="ECO:0000256" key="9">
    <source>
        <dbReference type="RuleBase" id="RU004006"/>
    </source>
</evidence>
<evidence type="ECO:0000256" key="3">
    <source>
        <dbReference type="ARBA" id="ARBA00022884"/>
    </source>
</evidence>
<dbReference type="EMBL" id="QNBE01000093">
    <property type="protein sequence ID" value="RKX69307.1"/>
    <property type="molecule type" value="Genomic_DNA"/>
</dbReference>
<comment type="subunit">
    <text evidence="7 9">Part of the 50S ribosomal subunit.</text>
</comment>
<keyword evidence="5 7" id="KW-0687">Ribonucleoprotein</keyword>
<evidence type="ECO:0000313" key="12">
    <source>
        <dbReference type="Proteomes" id="UP000268469"/>
    </source>
</evidence>
<dbReference type="InterPro" id="IPR001063">
    <property type="entry name" value="Ribosomal_uL22"/>
</dbReference>
<evidence type="ECO:0000256" key="10">
    <source>
        <dbReference type="RuleBase" id="RU004008"/>
    </source>
</evidence>
<keyword evidence="3 7" id="KW-0694">RNA-binding</keyword>
<dbReference type="HAMAP" id="MF_01331_B">
    <property type="entry name" value="Ribosomal_uL22_B"/>
    <property type="match status" value="1"/>
</dbReference>
<dbReference type="Proteomes" id="UP000268469">
    <property type="component" value="Unassembled WGS sequence"/>
</dbReference>
<sequence>MEATAKKRFVRASPKKLNRIVRLIRGKKVREARAILNHLVGKNKIPVLKTLDSAVANLKDIEGSLKLDEEEFYVKEAKVDPGPGLKRARAASFTRVSIIKRRLSHIRITVATEGG</sequence>
<dbReference type="CDD" id="cd00336">
    <property type="entry name" value="Ribosomal_L22"/>
    <property type="match status" value="1"/>
</dbReference>
<comment type="function">
    <text evidence="7 10">This protein binds specifically to 23S rRNA; its binding is stimulated by other ribosomal proteins, e.g., L4, L17, and L20. It is important during the early stages of 50S assembly. It makes multiple contacts with different domains of the 23S rRNA in the assembled 50S subunit and ribosome.</text>
</comment>
<dbReference type="Pfam" id="PF00237">
    <property type="entry name" value="Ribosomal_L22"/>
    <property type="match status" value="1"/>
</dbReference>
<comment type="function">
    <text evidence="7">The globular domain of the protein is located near the polypeptide exit tunnel on the outside of the subunit, while an extended beta-hairpin is found that lines the wall of the exit tunnel in the center of the 70S ribosome.</text>
</comment>
<dbReference type="GO" id="GO:0003735">
    <property type="term" value="F:structural constituent of ribosome"/>
    <property type="evidence" value="ECO:0007669"/>
    <property type="project" value="InterPro"/>
</dbReference>
<evidence type="ECO:0000313" key="11">
    <source>
        <dbReference type="EMBL" id="RKX69307.1"/>
    </source>
</evidence>
<dbReference type="PANTHER" id="PTHR13501">
    <property type="entry name" value="CHLOROPLAST 50S RIBOSOMAL PROTEIN L22-RELATED"/>
    <property type="match status" value="1"/>
</dbReference>
<dbReference type="GO" id="GO:0006412">
    <property type="term" value="P:translation"/>
    <property type="evidence" value="ECO:0007669"/>
    <property type="project" value="UniProtKB-UniRule"/>
</dbReference>
<dbReference type="AlphaFoldDB" id="A0A660SF67"/>
<dbReference type="InterPro" id="IPR047867">
    <property type="entry name" value="Ribosomal_uL22_bac/org-type"/>
</dbReference>
<accession>A0A660SF67</accession>
<reference evidence="11 12" key="1">
    <citation type="submission" date="2018-06" db="EMBL/GenBank/DDBJ databases">
        <title>Extensive metabolic versatility and redundancy in microbially diverse, dynamic hydrothermal sediments.</title>
        <authorList>
            <person name="Dombrowski N."/>
            <person name="Teske A."/>
            <person name="Baker B.J."/>
        </authorList>
    </citation>
    <scope>NUCLEOTIDE SEQUENCE [LARGE SCALE GENOMIC DNA]</scope>
    <source>
        <strain evidence="11">B36_G15</strain>
    </source>
</reference>
<evidence type="ECO:0000256" key="7">
    <source>
        <dbReference type="HAMAP-Rule" id="MF_01331"/>
    </source>
</evidence>
<keyword evidence="2 7" id="KW-0699">rRNA-binding</keyword>
<evidence type="ECO:0000256" key="1">
    <source>
        <dbReference type="ARBA" id="ARBA00009451"/>
    </source>
</evidence>